<name>A0A3D9XMM7_PARVE</name>
<protein>
    <submittedName>
        <fullName evidence="1">Uncharacterized protein DUF1403</fullName>
    </submittedName>
</protein>
<sequence>MPSASDIEYHGKSVAHQFFDASAWFSAEAGQAAELARAAFALGRLEGVVAALEPEARAGANRRLALIEVEAMLWAQGTPLRREEIGRDLMEARAGADLEAMRLARWGIRRLEGQGDARDLRGFLGLHRAAVSGLDELLATRPTGRDFDAAVAEFRDLAGQVAGLSPLVRAAALRVLWRLCGLSAPEMLAEPATWTARDMAEGCEALRFVPLGRHGRGVWVDGGSPAERMARHLAAVTAGIQDARHELARVADWQARALEAMAGVKGENAGRVIRALAAHPLLNAAMLEESAGISRDTAERMLSRMKALGLAREITGGRRFRLWMLAG</sequence>
<accession>A0A3D9XMM7</accession>
<comment type="caution">
    <text evidence="1">The sequence shown here is derived from an EMBL/GenBank/DDBJ whole genome shotgun (WGS) entry which is preliminary data.</text>
</comment>
<proteinExistence type="predicted"/>
<dbReference type="EMBL" id="QTUJ01000001">
    <property type="protein sequence ID" value="REF71707.1"/>
    <property type="molecule type" value="Genomic_DNA"/>
</dbReference>
<gene>
    <name evidence="1" type="ORF">BDD41_0163</name>
</gene>
<dbReference type="RefSeq" id="WP_116220496.1">
    <property type="nucleotide sequence ID" value="NZ_CP038196.1"/>
</dbReference>
<organism evidence="1 2">
    <name type="scientific">Paracoccus versutus</name>
    <name type="common">Thiobacillus versutus</name>
    <dbReference type="NCBI Taxonomy" id="34007"/>
    <lineage>
        <taxon>Bacteria</taxon>
        <taxon>Pseudomonadati</taxon>
        <taxon>Pseudomonadota</taxon>
        <taxon>Alphaproteobacteria</taxon>
        <taxon>Rhodobacterales</taxon>
        <taxon>Paracoccaceae</taxon>
        <taxon>Paracoccus</taxon>
    </lineage>
</organism>
<evidence type="ECO:0000313" key="2">
    <source>
        <dbReference type="Proteomes" id="UP000256941"/>
    </source>
</evidence>
<dbReference type="AlphaFoldDB" id="A0A3D9XMM7"/>
<reference evidence="1 2" key="1">
    <citation type="submission" date="2018-08" db="EMBL/GenBank/DDBJ databases">
        <title>Genomic Encyclopedia of Archaeal and Bacterial Type Strains, Phase II (KMG-II): from individual species to whole genera.</title>
        <authorList>
            <person name="Goeker M."/>
        </authorList>
    </citation>
    <scope>NUCLEOTIDE SEQUENCE [LARGE SCALE GENOMIC DNA]</scope>
    <source>
        <strain evidence="1 2">DSM 17099</strain>
    </source>
</reference>
<evidence type="ECO:0000313" key="1">
    <source>
        <dbReference type="EMBL" id="REF71707.1"/>
    </source>
</evidence>
<dbReference type="Proteomes" id="UP000256941">
    <property type="component" value="Unassembled WGS sequence"/>
</dbReference>